<dbReference type="Proteomes" id="UP000005622">
    <property type="component" value="Unassembled WGS sequence"/>
</dbReference>
<dbReference type="PANTHER" id="PTHR21136">
    <property type="entry name" value="SNARE PROTEINS"/>
    <property type="match status" value="1"/>
</dbReference>
<accession>H8ZAB3</accession>
<dbReference type="Proteomes" id="UP000054524">
    <property type="component" value="Unassembled WGS sequence"/>
</dbReference>
<keyword evidence="1" id="KW-0175">Coiled coil</keyword>
<name>H8ZAB3_NEMA1</name>
<evidence type="ECO:0000313" key="4">
    <source>
        <dbReference type="EMBL" id="EHY66894.1"/>
    </source>
</evidence>
<organism evidence="4">
    <name type="scientific">Nematocida ausubeli (strain ATCC PRA-371 / ERTm2)</name>
    <name type="common">Nematode killer fungus</name>
    <dbReference type="NCBI Taxonomy" id="1913371"/>
    <lineage>
        <taxon>Eukaryota</taxon>
        <taxon>Fungi</taxon>
        <taxon>Fungi incertae sedis</taxon>
        <taxon>Microsporidia</taxon>
        <taxon>Nematocida</taxon>
    </lineage>
</organism>
<dbReference type="InterPro" id="IPR051097">
    <property type="entry name" value="Synaptobrevin-like_transport"/>
</dbReference>
<dbReference type="PANTHER" id="PTHR21136:SF168">
    <property type="entry name" value="VESICLE-ASSOCIATED MEMBRANE PROTEIN 9"/>
    <property type="match status" value="1"/>
</dbReference>
<proteinExistence type="predicted"/>
<dbReference type="HOGENOM" id="CLU_1300025_0_0_1"/>
<dbReference type="Gene3D" id="1.20.5.110">
    <property type="match status" value="1"/>
</dbReference>
<evidence type="ECO:0000313" key="6">
    <source>
        <dbReference type="Proteomes" id="UP000054524"/>
    </source>
</evidence>
<keyword evidence="2" id="KW-0472">Membrane</keyword>
<keyword evidence="2" id="KW-0812">Transmembrane</keyword>
<dbReference type="Pfam" id="PF00957">
    <property type="entry name" value="Synaptobrevin"/>
    <property type="match status" value="1"/>
</dbReference>
<keyword evidence="6" id="KW-1185">Reference proteome</keyword>
<dbReference type="STRING" id="944018.H8ZAB3"/>
<dbReference type="Gene3D" id="3.30.450.50">
    <property type="entry name" value="Longin domain"/>
    <property type="match status" value="1"/>
</dbReference>
<accession>A0A086IZ15</accession>
<evidence type="ECO:0000256" key="2">
    <source>
        <dbReference type="SAM" id="Phobius"/>
    </source>
</evidence>
<feature type="transmembrane region" description="Helical" evidence="2">
    <location>
        <begin position="188"/>
        <end position="211"/>
    </location>
</feature>
<reference evidence="5 6" key="3">
    <citation type="journal article" date="2014" name="Genome Announc.">
        <title>Genome Sequence of the Microsporidian Species Nematocida sp1 Strain ERTm6 (ATCC PRA-372).</title>
        <authorList>
            <person name="Bakowski M.A."/>
            <person name="Priest M."/>
            <person name="Young S."/>
            <person name="Cuomo C.A."/>
            <person name="Troemel E.R."/>
        </authorList>
    </citation>
    <scope>NUCLEOTIDE SEQUENCE [LARGE SCALE GENOMIC DNA]</scope>
    <source>
        <strain evidence="5 6">ERTm6</strain>
    </source>
</reference>
<feature type="domain" description="V-SNARE coiled-coil homology" evidence="3">
    <location>
        <begin position="131"/>
        <end position="191"/>
    </location>
</feature>
<gene>
    <name evidence="4" type="ORF">NERG_00534</name>
    <name evidence="5" type="ORF">NESG_02455</name>
</gene>
<evidence type="ECO:0000313" key="5">
    <source>
        <dbReference type="EMBL" id="KFG25133.1"/>
    </source>
</evidence>
<dbReference type="PROSITE" id="PS50892">
    <property type="entry name" value="V_SNARE"/>
    <property type="match status" value="1"/>
</dbReference>
<dbReference type="SUPFAM" id="SSF58038">
    <property type="entry name" value="SNARE fusion complex"/>
    <property type="match status" value="1"/>
</dbReference>
<dbReference type="InterPro" id="IPR011012">
    <property type="entry name" value="Longin-like_dom_sf"/>
</dbReference>
<evidence type="ECO:0000259" key="3">
    <source>
        <dbReference type="PROSITE" id="PS50892"/>
    </source>
</evidence>
<sequence>MAILFTQIVRQSDNRIIVSAECPLSRYFESEHTKVLDDMTSIPDKFPNETQFCSTQSTEEGIVIYFKQFKSIIILSAVEIGLSKTSISLFFERLKDLFEKEYGEDLSSNMSYIRFEDIIKEESKRYSKDKGLEETLETLKETKEVCIQNYTNVLQRGHKIEQLEMLGHKLQNISEKFRKKSRKMHVEAVVMQYVFYAAILIVLFLILYFFMR</sequence>
<evidence type="ECO:0000256" key="1">
    <source>
        <dbReference type="PROSITE-ProRule" id="PRU00290"/>
    </source>
</evidence>
<dbReference type="AlphaFoldDB" id="H8ZAB3"/>
<dbReference type="SUPFAM" id="SSF64356">
    <property type="entry name" value="SNARE-like"/>
    <property type="match status" value="1"/>
</dbReference>
<dbReference type="EMBL" id="JH604633">
    <property type="protein sequence ID" value="EHY66894.1"/>
    <property type="molecule type" value="Genomic_DNA"/>
</dbReference>
<dbReference type="OrthoDB" id="1719357at2759"/>
<dbReference type="InterPro" id="IPR042855">
    <property type="entry name" value="V_SNARE_CC"/>
</dbReference>
<reference evidence="4" key="1">
    <citation type="submission" date="2011-03" db="EMBL/GenBank/DDBJ databases">
        <title>The Genome Sequence of Nematocida sp1 strain ERTm2.</title>
        <authorList>
            <consortium name="The Broad Institute Genome Sequencing Platform"/>
            <consortium name="The Broad Institute Genome Sequencing Center for Infectious Disease"/>
            <person name="Cuomo C."/>
            <person name="Troemel E."/>
            <person name="Young S.K."/>
            <person name="Zeng Q."/>
            <person name="Gargeya S."/>
            <person name="Fitzgerald M."/>
            <person name="Haas B."/>
            <person name="Abouelleil A."/>
            <person name="Alvarado L."/>
            <person name="Arachchi H.M."/>
            <person name="Berlin A."/>
            <person name="Brown A."/>
            <person name="Chapman S.B."/>
            <person name="Chen Z."/>
            <person name="Dunbar C."/>
            <person name="Freedman E."/>
            <person name="Gearin G."/>
            <person name="Gellesch M."/>
            <person name="Goldberg J."/>
            <person name="Griggs A."/>
            <person name="Gujja S."/>
            <person name="Heilman E.R."/>
            <person name="Heiman D."/>
            <person name="Howarth C."/>
            <person name="Larson L."/>
            <person name="Lui A."/>
            <person name="MacDonald P.J.P."/>
            <person name="Mehta T."/>
            <person name="Montmayeur A."/>
            <person name="Murphy C."/>
            <person name="Neiman D."/>
            <person name="Pearson M."/>
            <person name="Priest M."/>
            <person name="Roberts A."/>
            <person name="Saif S."/>
            <person name="Shea T."/>
            <person name="Shenoy N."/>
            <person name="Sisk P."/>
            <person name="Stolte C."/>
            <person name="Sykes S."/>
            <person name="White J."/>
            <person name="Yandava C."/>
            <person name="Wortman J."/>
            <person name="Nusbaum C."/>
            <person name="Birren B."/>
        </authorList>
    </citation>
    <scope>NUCLEOTIDE SEQUENCE</scope>
    <source>
        <strain evidence="4">ERTm2</strain>
    </source>
</reference>
<reference evidence="5" key="2">
    <citation type="submission" date="2012-10" db="EMBL/GenBank/DDBJ databases">
        <authorList>
            <consortium name="The Broad Institute Genome Sequencing Platform"/>
            <consortium name="The Broad Institute Genome Sequencing Center for Infectious Disease"/>
            <person name="Cuomo C."/>
            <person name="Troemel E."/>
            <person name="Walker B."/>
            <person name="Young S.K."/>
            <person name="Zeng Q."/>
            <person name="Gargeya S."/>
            <person name="Fitzgerald M."/>
            <person name="Haas B."/>
            <person name="Abouelleil A."/>
            <person name="Alvarado L."/>
            <person name="Arachchi H.M."/>
            <person name="Berlin A.M."/>
            <person name="Chapman S.B."/>
            <person name="Goldberg J."/>
            <person name="Griggs A."/>
            <person name="Gujja S."/>
            <person name="Hansen M."/>
            <person name="Howarth C."/>
            <person name="Imamovic A."/>
            <person name="Larimer J."/>
            <person name="McCowan C."/>
            <person name="Murphy C."/>
            <person name="Neiman D."/>
            <person name="Pearson M."/>
            <person name="Priest M."/>
            <person name="Roberts A."/>
            <person name="Saif S."/>
            <person name="Shea T."/>
            <person name="Sisk P."/>
            <person name="Sykes S."/>
            <person name="Wortman J."/>
            <person name="Nusbaum C."/>
            <person name="Birren B."/>
        </authorList>
    </citation>
    <scope>NUCLEOTIDE SEQUENCE</scope>
    <source>
        <strain evidence="5">ERTm6</strain>
    </source>
</reference>
<keyword evidence="2" id="KW-1133">Transmembrane helix</keyword>
<dbReference type="EMBL" id="AKIJ01000007">
    <property type="protein sequence ID" value="KFG25133.1"/>
    <property type="molecule type" value="Genomic_DNA"/>
</dbReference>
<protein>
    <recommendedName>
        <fullName evidence="3">V-SNARE coiled-coil homology domain-containing protein</fullName>
    </recommendedName>
</protein>